<evidence type="ECO:0000313" key="1">
    <source>
        <dbReference type="EMBL" id="TKI55678.1"/>
    </source>
</evidence>
<dbReference type="RefSeq" id="WP_137029202.1">
    <property type="nucleotide sequence ID" value="NZ_SZNK01000001.1"/>
</dbReference>
<dbReference type="PROSITE" id="PS51257">
    <property type="entry name" value="PROKAR_LIPOPROTEIN"/>
    <property type="match status" value="1"/>
</dbReference>
<comment type="caution">
    <text evidence="1">The sequence shown here is derived from an EMBL/GenBank/DDBJ whole genome shotgun (WGS) entry which is preliminary data.</text>
</comment>
<keyword evidence="2" id="KW-1185">Reference proteome</keyword>
<sequence>MSTLKKTLILITAALLITGCATNHKDVEKQALTGYVTEKDFVKKGLLVIENDETKTSDENFYAAEWYFPKEEAVFLDSKGNNISYDEIEVGHTVSTWSTTPSAQSYPSGAELSKLVIDEESKNPFNQMDEKSAIQHAINYLKSTHNDGIIIKSARGQKDHGLIKATDYDHKTDTILQINAQTGEVKEL</sequence>
<dbReference type="Proteomes" id="UP000307841">
    <property type="component" value="Unassembled WGS sequence"/>
</dbReference>
<reference evidence="1 2" key="1">
    <citation type="submission" date="2019-04" db="EMBL/GenBank/DDBJ databases">
        <title>Whole genome sequencing of Brevibacillus sp. TGS2-1.</title>
        <authorList>
            <person name="Choi A."/>
        </authorList>
    </citation>
    <scope>NUCLEOTIDE SEQUENCE [LARGE SCALE GENOMIC DNA]</scope>
    <source>
        <strain evidence="1 2">TGS2-1</strain>
    </source>
</reference>
<accession>A0A4U2Y584</accession>
<dbReference type="AlphaFoldDB" id="A0A4U2Y584"/>
<dbReference type="OrthoDB" id="2474916at2"/>
<gene>
    <name evidence="1" type="ORF">E8L90_09600</name>
</gene>
<protein>
    <submittedName>
        <fullName evidence="1">DUF3221 domain-containing protein</fullName>
    </submittedName>
</protein>
<proteinExistence type="predicted"/>
<evidence type="ECO:0000313" key="2">
    <source>
        <dbReference type="Proteomes" id="UP000307841"/>
    </source>
</evidence>
<organism evidence="1 2">
    <name type="scientific">Brevibacillus antibioticus</name>
    <dbReference type="NCBI Taxonomy" id="2570228"/>
    <lineage>
        <taxon>Bacteria</taxon>
        <taxon>Bacillati</taxon>
        <taxon>Bacillota</taxon>
        <taxon>Bacilli</taxon>
        <taxon>Bacillales</taxon>
        <taxon>Paenibacillaceae</taxon>
        <taxon>Brevibacillus</taxon>
    </lineage>
</organism>
<dbReference type="EMBL" id="SZNK01000001">
    <property type="protein sequence ID" value="TKI55678.1"/>
    <property type="molecule type" value="Genomic_DNA"/>
</dbReference>
<name>A0A4U2Y584_9BACL</name>